<name>A0A851FHR9_PITSO</name>
<comment type="caution">
    <text evidence="10">The sequence shown here is derived from an EMBL/GenBank/DDBJ whole genome shotgun (WGS) entry which is preliminary data.</text>
</comment>
<keyword evidence="3 9" id="KW-0812">Transmembrane</keyword>
<evidence type="ECO:0000313" key="10">
    <source>
        <dbReference type="EMBL" id="NWI93745.1"/>
    </source>
</evidence>
<dbReference type="EMBL" id="WEKX01019942">
    <property type="protein sequence ID" value="NWI93745.1"/>
    <property type="molecule type" value="Genomic_DNA"/>
</dbReference>
<evidence type="ECO:0000256" key="7">
    <source>
        <dbReference type="ARBA" id="ARBA00023170"/>
    </source>
</evidence>
<evidence type="ECO:0000313" key="11">
    <source>
        <dbReference type="Proteomes" id="UP000633448"/>
    </source>
</evidence>
<evidence type="ECO:0000256" key="9">
    <source>
        <dbReference type="SAM" id="Phobius"/>
    </source>
</evidence>
<reference evidence="10" key="1">
    <citation type="submission" date="2019-10" db="EMBL/GenBank/DDBJ databases">
        <title>Bird 10,000 Genomes (B10K) Project - Family phase.</title>
        <authorList>
            <person name="Zhang G."/>
        </authorList>
    </citation>
    <scope>NUCLEOTIDE SEQUENCE</scope>
    <source>
        <strain evidence="10">B10K-DU-002-53</strain>
        <tissue evidence="10">Muscle</tissue>
    </source>
</reference>
<accession>A0A851FHR9</accession>
<evidence type="ECO:0000256" key="2">
    <source>
        <dbReference type="ARBA" id="ARBA00022475"/>
    </source>
</evidence>
<feature type="non-terminal residue" evidence="10">
    <location>
        <position position="1"/>
    </location>
</feature>
<dbReference type="Proteomes" id="UP000633448">
    <property type="component" value="Unassembled WGS sequence"/>
</dbReference>
<organism evidence="10 11">
    <name type="scientific">Pitta sordida</name>
    <name type="common">Hooded pitta</name>
    <dbReference type="NCBI Taxonomy" id="9163"/>
    <lineage>
        <taxon>Eukaryota</taxon>
        <taxon>Metazoa</taxon>
        <taxon>Chordata</taxon>
        <taxon>Craniata</taxon>
        <taxon>Vertebrata</taxon>
        <taxon>Euteleostomi</taxon>
        <taxon>Archelosauria</taxon>
        <taxon>Archosauria</taxon>
        <taxon>Dinosauria</taxon>
        <taxon>Saurischia</taxon>
        <taxon>Theropoda</taxon>
        <taxon>Coelurosauria</taxon>
        <taxon>Aves</taxon>
        <taxon>Neognathae</taxon>
        <taxon>Neoaves</taxon>
        <taxon>Telluraves</taxon>
        <taxon>Australaves</taxon>
        <taxon>Passeriformes</taxon>
        <taxon>Pittidae</taxon>
        <taxon>Pitta</taxon>
    </lineage>
</organism>
<keyword evidence="5" id="KW-0297">G-protein coupled receptor</keyword>
<dbReference type="PANTHER" id="PTHR11334">
    <property type="entry name" value="MAS-RELATED G-PROTEIN COUPLED RECEPTOR"/>
    <property type="match status" value="1"/>
</dbReference>
<dbReference type="SUPFAM" id="SSF81321">
    <property type="entry name" value="Family A G protein-coupled receptor-like"/>
    <property type="match status" value="1"/>
</dbReference>
<evidence type="ECO:0000256" key="5">
    <source>
        <dbReference type="ARBA" id="ARBA00023040"/>
    </source>
</evidence>
<feature type="transmembrane region" description="Helical" evidence="9">
    <location>
        <begin position="80"/>
        <end position="103"/>
    </location>
</feature>
<dbReference type="InterPro" id="IPR026234">
    <property type="entry name" value="MRGPCRFAMILY"/>
</dbReference>
<feature type="transmembrane region" description="Helical" evidence="9">
    <location>
        <begin position="34"/>
        <end position="60"/>
    </location>
</feature>
<comment type="subcellular location">
    <subcellularLocation>
        <location evidence="1">Cell membrane</location>
        <topology evidence="1">Multi-pass membrane protein</topology>
    </subcellularLocation>
</comment>
<protein>
    <submittedName>
        <fullName evidence="10">MRGRD protein</fullName>
    </submittedName>
</protein>
<keyword evidence="8" id="KW-0807">Transducer</keyword>
<keyword evidence="2" id="KW-1003">Cell membrane</keyword>
<keyword evidence="6 9" id="KW-0472">Membrane</keyword>
<evidence type="ECO:0000256" key="8">
    <source>
        <dbReference type="ARBA" id="ARBA00023224"/>
    </source>
</evidence>
<dbReference type="AlphaFoldDB" id="A0A851FHR9"/>
<evidence type="ECO:0000256" key="1">
    <source>
        <dbReference type="ARBA" id="ARBA00004651"/>
    </source>
</evidence>
<dbReference type="PANTHER" id="PTHR11334:SF29">
    <property type="entry name" value="MAS-RELATED G-PROTEIN COUPLED RECEPTOR MEMBER X2"/>
    <property type="match status" value="1"/>
</dbReference>
<evidence type="ECO:0000256" key="6">
    <source>
        <dbReference type="ARBA" id="ARBA00023136"/>
    </source>
</evidence>
<keyword evidence="11" id="KW-1185">Reference proteome</keyword>
<gene>
    <name evidence="10" type="primary">Mrgprd_0</name>
    <name evidence="10" type="ORF">PITSOR_R15527</name>
</gene>
<proteinExistence type="predicted"/>
<dbReference type="Gene3D" id="1.20.1070.10">
    <property type="entry name" value="Rhodopsin 7-helix transmembrane proteins"/>
    <property type="match status" value="1"/>
</dbReference>
<sequence>ETNTPNLTLNYTIYGSLDIEEFNNYNCSNIPSALLAFAGVCLGISIFGLVGNGLVMWFLGFHMKQNPFTVYTLNLAVADFSLTLLFFLLITAFLVLVAFCSYLSNFATLQIHSVYVVEPLCYLFELSSLGLQAALSVEHCASIL</sequence>
<feature type="non-terminal residue" evidence="10">
    <location>
        <position position="144"/>
    </location>
</feature>
<dbReference type="GO" id="GO:0004930">
    <property type="term" value="F:G protein-coupled receptor activity"/>
    <property type="evidence" value="ECO:0007669"/>
    <property type="project" value="UniProtKB-KW"/>
</dbReference>
<dbReference type="GO" id="GO:0005886">
    <property type="term" value="C:plasma membrane"/>
    <property type="evidence" value="ECO:0007669"/>
    <property type="project" value="UniProtKB-SubCell"/>
</dbReference>
<dbReference type="OrthoDB" id="9896011at2759"/>
<keyword evidence="7" id="KW-0675">Receptor</keyword>
<keyword evidence="4 9" id="KW-1133">Transmembrane helix</keyword>
<evidence type="ECO:0000256" key="4">
    <source>
        <dbReference type="ARBA" id="ARBA00022989"/>
    </source>
</evidence>
<evidence type="ECO:0000256" key="3">
    <source>
        <dbReference type="ARBA" id="ARBA00022692"/>
    </source>
</evidence>